<dbReference type="AlphaFoldDB" id="H2XR85"/>
<dbReference type="PROSITE" id="PS00973">
    <property type="entry name" value="USP_2"/>
    <property type="match status" value="1"/>
</dbReference>
<dbReference type="Gene3D" id="3.90.70.10">
    <property type="entry name" value="Cysteine proteinases"/>
    <property type="match status" value="1"/>
</dbReference>
<feature type="domain" description="USP" evidence="12">
    <location>
        <begin position="2"/>
        <end position="382"/>
    </location>
</feature>
<evidence type="ECO:0000256" key="11">
    <source>
        <dbReference type="SAM" id="MobiDB-lite"/>
    </source>
</evidence>
<keyword evidence="5" id="KW-0378">Hydrolase</keyword>
<dbReference type="InParanoid" id="H2XR85"/>
<dbReference type="InterPro" id="IPR001394">
    <property type="entry name" value="Peptidase_C19_UCH"/>
</dbReference>
<dbReference type="GO" id="GO:0006508">
    <property type="term" value="P:proteolysis"/>
    <property type="evidence" value="ECO:0007669"/>
    <property type="project" value="UniProtKB-KW"/>
</dbReference>
<dbReference type="Pfam" id="PF00443">
    <property type="entry name" value="UCH"/>
    <property type="match status" value="1"/>
</dbReference>
<keyword evidence="4" id="KW-0833">Ubl conjugation pathway</keyword>
<evidence type="ECO:0000256" key="2">
    <source>
        <dbReference type="ARBA" id="ARBA00012759"/>
    </source>
</evidence>
<dbReference type="GO" id="GO:0031647">
    <property type="term" value="P:regulation of protein stability"/>
    <property type="evidence" value="ECO:0000318"/>
    <property type="project" value="GO_Central"/>
</dbReference>
<keyword evidence="14" id="KW-1185">Reference proteome</keyword>
<dbReference type="InterPro" id="IPR045578">
    <property type="entry name" value="USP47_C"/>
</dbReference>
<protein>
    <recommendedName>
        <fullName evidence="7">Ubiquitin carboxyl-terminal hydrolase 47</fullName>
        <ecNumber evidence="2">3.4.19.12</ecNumber>
    </recommendedName>
    <alternativeName>
        <fullName evidence="9">Deubiquitinating enzyme 47</fullName>
    </alternativeName>
    <alternativeName>
        <fullName evidence="8">Ubiquitin thioesterase 47</fullName>
    </alternativeName>
    <alternativeName>
        <fullName evidence="10">Ubiquitin-specific-processing protease 47</fullName>
    </alternativeName>
</protein>
<dbReference type="GeneTree" id="ENSGT00940000157223"/>
<accession>H2XR85</accession>
<name>H2XR85_CIOIN</name>
<evidence type="ECO:0000256" key="6">
    <source>
        <dbReference type="ARBA" id="ARBA00022807"/>
    </source>
</evidence>
<dbReference type="GO" id="GO:0004843">
    <property type="term" value="F:cysteine-type deubiquitinase activity"/>
    <property type="evidence" value="ECO:0000318"/>
    <property type="project" value="GO_Central"/>
</dbReference>
<reference evidence="13" key="2">
    <citation type="journal article" date="2008" name="Genome Biol.">
        <title>Improved genome assembly and evidence-based global gene model set for the chordate Ciona intestinalis: new insight into intron and operon populations.</title>
        <authorList>
            <person name="Satou Y."/>
            <person name="Mineta K."/>
            <person name="Ogasawara M."/>
            <person name="Sasakura Y."/>
            <person name="Shoguchi E."/>
            <person name="Ueno K."/>
            <person name="Yamada L."/>
            <person name="Matsumoto J."/>
            <person name="Wasserscheid J."/>
            <person name="Dewar K."/>
            <person name="Wiley G.B."/>
            <person name="Macmil S.L."/>
            <person name="Roe B.A."/>
            <person name="Zeller R.W."/>
            <person name="Hastings K.E."/>
            <person name="Lemaire P."/>
            <person name="Lindquist E."/>
            <person name="Endo T."/>
            <person name="Hotta K."/>
            <person name="Inaba K."/>
        </authorList>
    </citation>
    <scope>NUCLEOTIDE SEQUENCE [LARGE SCALE GENOMIC DNA]</scope>
    <source>
        <strain evidence="13">wild type</strain>
    </source>
</reference>
<reference evidence="14" key="1">
    <citation type="journal article" date="2002" name="Science">
        <title>The draft genome of Ciona intestinalis: insights into chordate and vertebrate origins.</title>
        <authorList>
            <person name="Dehal P."/>
            <person name="Satou Y."/>
            <person name="Campbell R.K."/>
            <person name="Chapman J."/>
            <person name="Degnan B."/>
            <person name="De Tomaso A."/>
            <person name="Davidson B."/>
            <person name="Di Gregorio A."/>
            <person name="Gelpke M."/>
            <person name="Goodstein D.M."/>
            <person name="Harafuji N."/>
            <person name="Hastings K.E."/>
            <person name="Ho I."/>
            <person name="Hotta K."/>
            <person name="Huang W."/>
            <person name="Kawashima T."/>
            <person name="Lemaire P."/>
            <person name="Martinez D."/>
            <person name="Meinertzhagen I.A."/>
            <person name="Necula S."/>
            <person name="Nonaka M."/>
            <person name="Putnam N."/>
            <person name="Rash S."/>
            <person name="Saiga H."/>
            <person name="Satake M."/>
            <person name="Terry A."/>
            <person name="Yamada L."/>
            <person name="Wang H.G."/>
            <person name="Awazu S."/>
            <person name="Azumi K."/>
            <person name="Boore J."/>
            <person name="Branno M."/>
            <person name="Chin-Bow S."/>
            <person name="DeSantis R."/>
            <person name="Doyle S."/>
            <person name="Francino P."/>
            <person name="Keys D.N."/>
            <person name="Haga S."/>
            <person name="Hayashi H."/>
            <person name="Hino K."/>
            <person name="Imai K.S."/>
            <person name="Inaba K."/>
            <person name="Kano S."/>
            <person name="Kobayashi K."/>
            <person name="Kobayashi M."/>
            <person name="Lee B.I."/>
            <person name="Makabe K.W."/>
            <person name="Manohar C."/>
            <person name="Matassi G."/>
            <person name="Medina M."/>
            <person name="Mochizuki Y."/>
            <person name="Mount S."/>
            <person name="Morishita T."/>
            <person name="Miura S."/>
            <person name="Nakayama A."/>
            <person name="Nishizaka S."/>
            <person name="Nomoto H."/>
            <person name="Ohta F."/>
            <person name="Oishi K."/>
            <person name="Rigoutsos I."/>
            <person name="Sano M."/>
            <person name="Sasaki A."/>
            <person name="Sasakura Y."/>
            <person name="Shoguchi E."/>
            <person name="Shin-i T."/>
            <person name="Spagnuolo A."/>
            <person name="Stainier D."/>
            <person name="Suzuki M.M."/>
            <person name="Tassy O."/>
            <person name="Takatori N."/>
            <person name="Tokuoka M."/>
            <person name="Yagi K."/>
            <person name="Yoshizaki F."/>
            <person name="Wada S."/>
            <person name="Zhang C."/>
            <person name="Hyatt P.D."/>
            <person name="Larimer F."/>
            <person name="Detter C."/>
            <person name="Doggett N."/>
            <person name="Glavina T."/>
            <person name="Hawkins T."/>
            <person name="Richardson P."/>
            <person name="Lucas S."/>
            <person name="Kohara Y."/>
            <person name="Levine M."/>
            <person name="Satoh N."/>
            <person name="Rokhsar D.S."/>
        </authorList>
    </citation>
    <scope>NUCLEOTIDE SEQUENCE [LARGE SCALE GENOMIC DNA]</scope>
</reference>
<dbReference type="Pfam" id="PF19718">
    <property type="entry name" value="USP47_C"/>
    <property type="match status" value="1"/>
</dbReference>
<feature type="region of interest" description="Disordered" evidence="11">
    <location>
        <begin position="716"/>
        <end position="737"/>
    </location>
</feature>
<feature type="compositionally biased region" description="Polar residues" evidence="11">
    <location>
        <begin position="716"/>
        <end position="734"/>
    </location>
</feature>
<dbReference type="PANTHER" id="PTHR24006">
    <property type="entry name" value="UBIQUITIN CARBOXYL-TERMINAL HYDROLASE"/>
    <property type="match status" value="1"/>
</dbReference>
<dbReference type="PROSITE" id="PS00972">
    <property type="entry name" value="USP_1"/>
    <property type="match status" value="1"/>
</dbReference>
<dbReference type="EMBL" id="EAAA01001442">
    <property type="status" value="NOT_ANNOTATED_CDS"/>
    <property type="molecule type" value="Genomic_DNA"/>
</dbReference>
<dbReference type="InterPro" id="IPR038765">
    <property type="entry name" value="Papain-like_cys_pep_sf"/>
</dbReference>
<evidence type="ECO:0000256" key="8">
    <source>
        <dbReference type="ARBA" id="ARBA00029910"/>
    </source>
</evidence>
<dbReference type="GO" id="GO:0005829">
    <property type="term" value="C:cytosol"/>
    <property type="evidence" value="ECO:0000318"/>
    <property type="project" value="GO_Central"/>
</dbReference>
<dbReference type="STRING" id="7719.ENSCINP00000032169"/>
<organism evidence="13 14">
    <name type="scientific">Ciona intestinalis</name>
    <name type="common">Transparent sea squirt</name>
    <name type="synonym">Ascidia intestinalis</name>
    <dbReference type="NCBI Taxonomy" id="7719"/>
    <lineage>
        <taxon>Eukaryota</taxon>
        <taxon>Metazoa</taxon>
        <taxon>Chordata</taxon>
        <taxon>Tunicata</taxon>
        <taxon>Ascidiacea</taxon>
        <taxon>Phlebobranchia</taxon>
        <taxon>Cionidae</taxon>
        <taxon>Ciona</taxon>
    </lineage>
</organism>
<keyword evidence="3" id="KW-0645">Protease</keyword>
<dbReference type="Ensembl" id="ENSCINT00000034546.1">
    <property type="protein sequence ID" value="ENSCINP00000032169.1"/>
    <property type="gene ID" value="ENSCING00000022682.1"/>
</dbReference>
<evidence type="ECO:0000256" key="7">
    <source>
        <dbReference type="ARBA" id="ARBA00026136"/>
    </source>
</evidence>
<reference evidence="13" key="3">
    <citation type="submission" date="2025-08" db="UniProtKB">
        <authorList>
            <consortium name="Ensembl"/>
        </authorList>
    </citation>
    <scope>IDENTIFICATION</scope>
</reference>
<dbReference type="GO" id="GO:0016579">
    <property type="term" value="P:protein deubiquitination"/>
    <property type="evidence" value="ECO:0007669"/>
    <property type="project" value="InterPro"/>
</dbReference>
<proteinExistence type="predicted"/>
<evidence type="ECO:0000259" key="12">
    <source>
        <dbReference type="PROSITE" id="PS50235"/>
    </source>
</evidence>
<dbReference type="InterPro" id="IPR050164">
    <property type="entry name" value="Peptidase_C19"/>
</dbReference>
<dbReference type="SUPFAM" id="SSF54001">
    <property type="entry name" value="Cysteine proteinases"/>
    <property type="match status" value="1"/>
</dbReference>
<dbReference type="PANTHER" id="PTHR24006:SF702">
    <property type="entry name" value="UBIQUITIN CARBOXYL-TERMINAL HYDROLASE 47"/>
    <property type="match status" value="1"/>
</dbReference>
<evidence type="ECO:0000256" key="4">
    <source>
        <dbReference type="ARBA" id="ARBA00022786"/>
    </source>
</evidence>
<dbReference type="InterPro" id="IPR018200">
    <property type="entry name" value="USP_CS"/>
</dbReference>
<evidence type="ECO:0000256" key="5">
    <source>
        <dbReference type="ARBA" id="ARBA00022801"/>
    </source>
</evidence>
<dbReference type="InterPro" id="IPR028889">
    <property type="entry name" value="USP"/>
</dbReference>
<evidence type="ECO:0000313" key="13">
    <source>
        <dbReference type="Ensembl" id="ENSCINP00000032169.1"/>
    </source>
</evidence>
<feature type="compositionally biased region" description="Polar residues" evidence="11">
    <location>
        <begin position="812"/>
        <end position="832"/>
    </location>
</feature>
<keyword evidence="6" id="KW-0788">Thiol protease</keyword>
<dbReference type="EMBL" id="EAAA01001443">
    <property type="status" value="NOT_ANNOTATED_CDS"/>
    <property type="molecule type" value="Genomic_DNA"/>
</dbReference>
<evidence type="ECO:0000256" key="9">
    <source>
        <dbReference type="ARBA" id="ARBA00030277"/>
    </source>
</evidence>
<dbReference type="GO" id="GO:0005634">
    <property type="term" value="C:nucleus"/>
    <property type="evidence" value="ECO:0000318"/>
    <property type="project" value="GO_Central"/>
</dbReference>
<feature type="compositionally biased region" description="Acidic residues" evidence="11">
    <location>
        <begin position="265"/>
        <end position="275"/>
    </location>
</feature>
<dbReference type="EC" id="3.4.19.12" evidence="2"/>
<evidence type="ECO:0000256" key="1">
    <source>
        <dbReference type="ARBA" id="ARBA00000707"/>
    </source>
</evidence>
<evidence type="ECO:0000256" key="3">
    <source>
        <dbReference type="ARBA" id="ARBA00022670"/>
    </source>
</evidence>
<evidence type="ECO:0000313" key="14">
    <source>
        <dbReference type="Proteomes" id="UP000008144"/>
    </source>
</evidence>
<evidence type="ECO:0000256" key="10">
    <source>
        <dbReference type="ARBA" id="ARBA00032453"/>
    </source>
</evidence>
<sequence>FVGLVNQAMTCYLNSLIQTLYMTPEFRNAMYKWECHNQDDTTSSIPYQLQHLFLLLQTSNKESVETTGLTRSFGWDSSEAWQQHDIQELCRVMFDALENTFQGTDQADLIKRLYEGTMKDYVQCCECHHESARNDTFLDVPITIRPFGATTSYKSVIEGLNAFVEPETLDESNQYYCEKCDKKCDAKKGLKFTKFPYLLTLQLKRFDFDYSTMHRIKLNDCMQFPQILNLNSFTEDTSKDTTSSSTDDDPVNTGCSNGVGMNEQSSEEEASSVDEGIDFESQLSHRKIKKDFIQEGPYVYELFSIMIHSGSAAGGHYYAYIKSFENNRWHSFNDQIVSSITNLDIEKTFGGVSYPRTSSSYYSTFSSNSSSTNAYMLMYRQINKQRNSMFMETTELPSHIQDLVHREEEEERLRIMKIEQERNMCSIRLFLRHPSLVGHLVQPILDKTFEFHKDTTLVDAVKQAHMLMRIKSEVVPVDRCRLVKYDHINDVLDRSYDIDSEDGEKTLSQLLGGPRNSYLFDLLLETRDEGEKFEKYECGGVTLKIFLADPEALNLHEQVTIRVTEQQTVLDMKTRIAEKLNLSLGSMLVVHERYRGECHILTKDSKTLKSEGFFRSAKLYVDLMTEEESSSDSLKLEDTRLWNILDKIANLLTINIVLPSEHPSYSSKTSWQNKSFDASNYNDDVEQGKCYPGHVVQCAALEPTLDYTKALMYADSDSNTTGDPSITDNRTNPDGTGDAHVCAHKPKQLPIVTNEPVKSVMWNDNVSVAPDATREPCDSCHEKSTAPSSSNVNFCSPQISCGACGSSSSQYMKESTSQDLPNLSSTAGSSASAPKDIPESSEACEKINPLFSCSPYFQQNENEENKPCKELHVEMDKRMPLLSLKRHLAHFVGTATRRFVIYRKYASGQENEMSQLTEDFRSIPNSTLFVVKLGRALRKDEYRCKLYQLKLYEEETAKPLMNWVIQRGLTVGDARNLLCEDISEQCDIHTQPERIRIRKKMWKTPSQVYLENDKFGTNISLYGTIEFFIEFLDKPEPKKNMSNLTPIYYLYRP</sequence>
<feature type="region of interest" description="Disordered" evidence="11">
    <location>
        <begin position="238"/>
        <end position="275"/>
    </location>
</feature>
<comment type="catalytic activity">
    <reaction evidence="1">
        <text>Thiol-dependent hydrolysis of ester, thioester, amide, peptide and isopeptide bonds formed by the C-terminal Gly of ubiquitin (a 76-residue protein attached to proteins as an intracellular targeting signal).</text>
        <dbReference type="EC" id="3.4.19.12"/>
    </reaction>
</comment>
<dbReference type="Proteomes" id="UP000008144">
    <property type="component" value="Chromosome 2"/>
</dbReference>
<dbReference type="PROSITE" id="PS50235">
    <property type="entry name" value="USP_3"/>
    <property type="match status" value="1"/>
</dbReference>
<reference evidence="13" key="4">
    <citation type="submission" date="2025-09" db="UniProtKB">
        <authorList>
            <consortium name="Ensembl"/>
        </authorList>
    </citation>
    <scope>IDENTIFICATION</scope>
</reference>
<dbReference type="CDD" id="cd17039">
    <property type="entry name" value="Ubl_ubiquitin_like"/>
    <property type="match status" value="1"/>
</dbReference>
<feature type="region of interest" description="Disordered" evidence="11">
    <location>
        <begin position="812"/>
        <end position="839"/>
    </location>
</feature>
<dbReference type="FunCoup" id="H2XR85">
    <property type="interactions" value="594"/>
</dbReference>